<feature type="domain" description="DUF7507" evidence="1">
    <location>
        <begin position="582"/>
        <end position="624"/>
    </location>
</feature>
<comment type="caution">
    <text evidence="2">The sequence shown here is derived from an EMBL/GenBank/DDBJ whole genome shotgun (WGS) entry which is preliminary data.</text>
</comment>
<dbReference type="InterPro" id="IPR055354">
    <property type="entry name" value="DUF7507"/>
</dbReference>
<protein>
    <recommendedName>
        <fullName evidence="1">DUF7507 domain-containing protein</fullName>
    </recommendedName>
</protein>
<evidence type="ECO:0000313" key="2">
    <source>
        <dbReference type="EMBL" id="OWZ83826.1"/>
    </source>
</evidence>
<accession>A0A226BXU9</accession>
<dbReference type="OrthoDB" id="1726259at2"/>
<dbReference type="Pfam" id="PF24346">
    <property type="entry name" value="DUF7507"/>
    <property type="match status" value="3"/>
</dbReference>
<feature type="domain" description="DUF7507" evidence="1">
    <location>
        <begin position="342"/>
        <end position="410"/>
    </location>
</feature>
<evidence type="ECO:0000259" key="1">
    <source>
        <dbReference type="Pfam" id="PF24346"/>
    </source>
</evidence>
<name>A0A226BXU9_9FIRM</name>
<reference evidence="2 3" key="1">
    <citation type="submission" date="2017-06" db="EMBL/GenBank/DDBJ databases">
        <title>Draft Genome Sequence of Natranaerobius trueperi halophilic, alkalithermophilic bacteria from soda lakes.</title>
        <authorList>
            <person name="Zhao B."/>
        </authorList>
    </citation>
    <scope>NUCLEOTIDE SEQUENCE [LARGE SCALE GENOMIC DNA]</scope>
    <source>
        <strain evidence="2 3">DSM 18760</strain>
    </source>
</reference>
<dbReference type="EMBL" id="NIQC01000011">
    <property type="protein sequence ID" value="OWZ83826.1"/>
    <property type="molecule type" value="Genomic_DNA"/>
</dbReference>
<proteinExistence type="predicted"/>
<feature type="domain" description="DUF7507" evidence="1">
    <location>
        <begin position="459"/>
        <end position="527"/>
    </location>
</feature>
<dbReference type="RefSeq" id="WP_089023433.1">
    <property type="nucleotide sequence ID" value="NZ_NIQC01000011.1"/>
</dbReference>
<gene>
    <name evidence="2" type="ORF">CDO51_06190</name>
</gene>
<evidence type="ECO:0000313" key="3">
    <source>
        <dbReference type="Proteomes" id="UP000214588"/>
    </source>
</evidence>
<dbReference type="AlphaFoldDB" id="A0A226BXU9"/>
<organism evidence="2 3">
    <name type="scientific">Natranaerobius trueperi</name>
    <dbReference type="NCBI Taxonomy" id="759412"/>
    <lineage>
        <taxon>Bacteria</taxon>
        <taxon>Bacillati</taxon>
        <taxon>Bacillota</taxon>
        <taxon>Clostridia</taxon>
        <taxon>Natranaerobiales</taxon>
        <taxon>Natranaerobiaceae</taxon>
        <taxon>Natranaerobius</taxon>
    </lineage>
</organism>
<dbReference type="Proteomes" id="UP000214588">
    <property type="component" value="Unassembled WGS sequence"/>
</dbReference>
<sequence length="627" mass="65754">MTTIGGINLGNLTDYLFFFADGRNDANWQASSPGYAGDVAINGLQADERTSGSFAYAGTIYTNDSTLGAWQQIVNNNPLQASGVTDEVARITALESDLVSAFQQINALTANPGDLPAPYDTNFDGTIQSLDGLNTENGIDEVFVINITSGFTVSSQINITGDPGDVFIFRWDTDADPTNGYQGEVKFQSGGAIVPQGGLIPTNFIHVAGDINSSGGGSTPPPPYPQGPRLDDGQGDLIIGGSDWTSGGFFTGYWLTTGDPTIVGPGDLLIGRTQSLSNGRFVGGWYSLTTQFSMTSGTAGVYVSPNPETLVAPAIDVEKLVSPDEGTTFVDADTPPGPNIPQGTDPIYRYLVTNTGNVPLENITLIDSILGAITIPTTTLDPGESFTVDVTGTWAEGEQVNLATATGEFEDITVTDEDPAHYVGFIEAEPAIDVEKFISADGGTTFFDADTPPGPNIPQGTNPVYRYLVTNTGNIGLEDITLTDDILGPITIPTTTLAPGESFTVDVTGTWAEEQQVNLATATGEFEDITVTDEDPAHYVGVVEEEPAIDVEKIVSVDGGNTFEAAPSPPGPTLPEGVDPIFRYIVTNTGNVPLENITLTDSVLGAITIPTTTLAPGESFTVDVTGN</sequence>
<keyword evidence="3" id="KW-1185">Reference proteome</keyword>